<dbReference type="STRING" id="595434.RISK_006164"/>
<dbReference type="EMBL" id="LECT01000048">
    <property type="protein sequence ID" value="KLU01980.1"/>
    <property type="molecule type" value="Genomic_DNA"/>
</dbReference>
<comment type="caution">
    <text evidence="1">The sequence shown here is derived from an EMBL/GenBank/DDBJ whole genome shotgun (WGS) entry which is preliminary data.</text>
</comment>
<proteinExistence type="predicted"/>
<keyword evidence="2" id="KW-1185">Reference proteome</keyword>
<protein>
    <submittedName>
        <fullName evidence="1">Uncharacterized protein</fullName>
    </submittedName>
</protein>
<evidence type="ECO:0000313" key="2">
    <source>
        <dbReference type="Proteomes" id="UP000036367"/>
    </source>
</evidence>
<reference evidence="1" key="1">
    <citation type="submission" date="2015-05" db="EMBL/GenBank/DDBJ databases">
        <title>Permanent draft genome of Rhodopirellula islandicus K833.</title>
        <authorList>
            <person name="Kizina J."/>
            <person name="Richter M."/>
            <person name="Glockner F.O."/>
            <person name="Harder J."/>
        </authorList>
    </citation>
    <scope>NUCLEOTIDE SEQUENCE [LARGE SCALE GENOMIC DNA]</scope>
    <source>
        <strain evidence="1">K833</strain>
    </source>
</reference>
<dbReference type="PATRIC" id="fig|595434.4.peg.5855"/>
<sequence length="61" mass="6849">MTMNGIADDLFAATLSAKLRTQNEMRTECHPRKQKATSVDMAFVVRFGNRYDLASVDQLAL</sequence>
<dbReference type="AlphaFoldDB" id="A0A0J1B590"/>
<evidence type="ECO:0000313" key="1">
    <source>
        <dbReference type="EMBL" id="KLU01980.1"/>
    </source>
</evidence>
<organism evidence="1 2">
    <name type="scientific">Rhodopirellula islandica</name>
    <dbReference type="NCBI Taxonomy" id="595434"/>
    <lineage>
        <taxon>Bacteria</taxon>
        <taxon>Pseudomonadati</taxon>
        <taxon>Planctomycetota</taxon>
        <taxon>Planctomycetia</taxon>
        <taxon>Pirellulales</taxon>
        <taxon>Pirellulaceae</taxon>
        <taxon>Rhodopirellula</taxon>
    </lineage>
</organism>
<name>A0A0J1B590_RHOIS</name>
<dbReference type="Proteomes" id="UP000036367">
    <property type="component" value="Unassembled WGS sequence"/>
</dbReference>
<gene>
    <name evidence="1" type="ORF">RISK_006164</name>
</gene>
<accession>A0A0J1B590</accession>